<evidence type="ECO:0000313" key="1">
    <source>
        <dbReference type="EMBL" id="PXV85416.1"/>
    </source>
</evidence>
<dbReference type="AlphaFoldDB" id="A0A318ELF9"/>
<dbReference type="CDD" id="cd08026">
    <property type="entry name" value="DUF326"/>
    <property type="match status" value="1"/>
</dbReference>
<comment type="caution">
    <text evidence="1">The sequence shown here is derived from an EMBL/GenBank/DDBJ whole genome shotgun (WGS) entry which is preliminary data.</text>
</comment>
<dbReference type="PANTHER" id="PTHR37310:SF1">
    <property type="entry name" value="CYTOPLASMIC PROTEIN"/>
    <property type="match status" value="1"/>
</dbReference>
<dbReference type="Proteomes" id="UP000247523">
    <property type="component" value="Unassembled WGS sequence"/>
</dbReference>
<organism evidence="1 2">
    <name type="scientific">Lachnotalea glycerini</name>
    <dbReference type="NCBI Taxonomy" id="1763509"/>
    <lineage>
        <taxon>Bacteria</taxon>
        <taxon>Bacillati</taxon>
        <taxon>Bacillota</taxon>
        <taxon>Clostridia</taxon>
        <taxon>Lachnospirales</taxon>
        <taxon>Lachnospiraceae</taxon>
        <taxon>Lachnotalea</taxon>
    </lineage>
</organism>
<sequence length="114" mass="12792">MGILTNSTLKSQTCIDACNQCAQACYECFQACLNESDVDKRIKCISTLTECAMMCQMSTALMSMNAQSSMQHCQLCSIICDKCAQECDMFKEQHCQKCSEICKKCSIECKNMKM</sequence>
<reference evidence="1 2" key="1">
    <citation type="submission" date="2018-05" db="EMBL/GenBank/DDBJ databases">
        <title>Genomic Encyclopedia of Type Strains, Phase IV (KMG-IV): sequencing the most valuable type-strain genomes for metagenomic binning, comparative biology and taxonomic classification.</title>
        <authorList>
            <person name="Goeker M."/>
        </authorList>
    </citation>
    <scope>NUCLEOTIDE SEQUENCE [LARGE SCALE GENOMIC DNA]</scope>
    <source>
        <strain evidence="1 2">DSM 28816</strain>
    </source>
</reference>
<dbReference type="EMBL" id="QICS01000017">
    <property type="protein sequence ID" value="PXV85416.1"/>
    <property type="molecule type" value="Genomic_DNA"/>
</dbReference>
<proteinExistence type="predicted"/>
<gene>
    <name evidence="1" type="ORF">C8E03_11752</name>
</gene>
<dbReference type="RefSeq" id="WP_110291929.1">
    <property type="nucleotide sequence ID" value="NZ_QICS01000017.1"/>
</dbReference>
<dbReference type="InterPro" id="IPR044543">
    <property type="entry name" value="YHJQ-like"/>
</dbReference>
<dbReference type="Gene3D" id="1.20.1270.360">
    <property type="match status" value="1"/>
</dbReference>
<evidence type="ECO:0000313" key="2">
    <source>
        <dbReference type="Proteomes" id="UP000247523"/>
    </source>
</evidence>
<dbReference type="InterPro" id="IPR005560">
    <property type="entry name" value="Csp_YhjQ"/>
</dbReference>
<dbReference type="Pfam" id="PF03860">
    <property type="entry name" value="Csp"/>
    <property type="match status" value="1"/>
</dbReference>
<accession>A0A318ELF9</accession>
<dbReference type="PANTHER" id="PTHR37310">
    <property type="entry name" value="CYTOPLASMIC PROTEIN-RELATED"/>
    <property type="match status" value="1"/>
</dbReference>
<name>A0A318ELF9_9FIRM</name>
<protein>
    <submittedName>
        <fullName evidence="1">Uncharacterized protein DUF326</fullName>
    </submittedName>
</protein>